<dbReference type="PRINTS" id="PR00081">
    <property type="entry name" value="GDHRDH"/>
</dbReference>
<keyword evidence="8 11" id="KW-0520">NAD</keyword>
<dbReference type="CDD" id="cd05372">
    <property type="entry name" value="ENR_SDR"/>
    <property type="match status" value="1"/>
</dbReference>
<feature type="binding site" evidence="10">
    <location>
        <position position="97"/>
    </location>
    <ligand>
        <name>substrate</name>
    </ligand>
</feature>
<dbReference type="InterPro" id="IPR036291">
    <property type="entry name" value="NAD(P)-bd_dom_sf"/>
</dbReference>
<evidence type="ECO:0000256" key="4">
    <source>
        <dbReference type="ARBA" id="ARBA00022832"/>
    </source>
</evidence>
<protein>
    <recommendedName>
        <fullName evidence="8">Enoyl-[acyl-carrier-protein] reductase [NADH]</fullName>
        <ecNumber evidence="8">1.3.1.9</ecNumber>
    </recommendedName>
</protein>
<evidence type="ECO:0000256" key="5">
    <source>
        <dbReference type="ARBA" id="ARBA00023002"/>
    </source>
</evidence>
<evidence type="ECO:0000256" key="11">
    <source>
        <dbReference type="PIRSR" id="PIRSR000094-3"/>
    </source>
</evidence>
<gene>
    <name evidence="12" type="ORF">SAMN00768000_0040</name>
</gene>
<keyword evidence="13" id="KW-1185">Reference proteome</keyword>
<dbReference type="AlphaFoldDB" id="A0A1W1W5T4"/>
<feature type="binding site" evidence="11">
    <location>
        <begin position="195"/>
        <end position="199"/>
    </location>
    <ligand>
        <name>NAD(+)</name>
        <dbReference type="ChEBI" id="CHEBI:57540"/>
    </ligand>
</feature>
<dbReference type="InterPro" id="IPR002347">
    <property type="entry name" value="SDR_fam"/>
</dbReference>
<accession>A0A1W1W5T4</accession>
<evidence type="ECO:0000256" key="8">
    <source>
        <dbReference type="PIRNR" id="PIRNR000094"/>
    </source>
</evidence>
<evidence type="ECO:0000256" key="6">
    <source>
        <dbReference type="ARBA" id="ARBA00023098"/>
    </source>
</evidence>
<feature type="active site" description="Proton acceptor" evidence="9">
    <location>
        <position position="149"/>
    </location>
</feature>
<dbReference type="InterPro" id="IPR014358">
    <property type="entry name" value="Enoyl-ACP_Rdtase_NADH"/>
</dbReference>
<dbReference type="PIRSF" id="PIRSF000094">
    <property type="entry name" value="Enoyl-ACP_rdct"/>
    <property type="match status" value="1"/>
</dbReference>
<dbReference type="PANTHER" id="PTHR43159">
    <property type="entry name" value="ENOYL-[ACYL-CARRIER-PROTEIN] REDUCTASE"/>
    <property type="match status" value="1"/>
</dbReference>
<evidence type="ECO:0000313" key="12">
    <source>
        <dbReference type="EMBL" id="SMC01657.1"/>
    </source>
</evidence>
<feature type="active site" description="Proton acceptor" evidence="9">
    <location>
        <position position="159"/>
    </location>
</feature>
<dbReference type="EMBL" id="FWWY01000001">
    <property type="protein sequence ID" value="SMC01657.1"/>
    <property type="molecule type" value="Genomic_DNA"/>
</dbReference>
<sequence length="259" mass="28249">MGLLDGKVAVVTGIANKRSIAWGIARAFVREGAQLIVTYQNERLKENLDKLLPEIDAPVQSLLLDVTNDELMTEFGKQLQHLAPQGVHILVHSIAYADRQDLEGRFLDTKREGYMLAQMVSAYSLTELTRAVYPSMQKAQGGSIIAMTYQGSIRVMPNYNVMGVAKAALESSVRYLAFDLGKEHIRVNAISAGPVKTLAASGVKGISQALHNTEERAPIPENISTDDVGNAAVFLASDWAKHITGHILFVDSGFHIMGF</sequence>
<dbReference type="Pfam" id="PF13561">
    <property type="entry name" value="adh_short_C2"/>
    <property type="match status" value="1"/>
</dbReference>
<evidence type="ECO:0000256" key="1">
    <source>
        <dbReference type="ARBA" id="ARBA00005189"/>
    </source>
</evidence>
<dbReference type="SUPFAM" id="SSF51735">
    <property type="entry name" value="NAD(P)-binding Rossmann-fold domains"/>
    <property type="match status" value="1"/>
</dbReference>
<keyword evidence="4" id="KW-0276">Fatty acid metabolism</keyword>
<feature type="binding site" evidence="11">
    <location>
        <position position="94"/>
    </location>
    <ligand>
        <name>NAD(+)</name>
        <dbReference type="ChEBI" id="CHEBI:57540"/>
    </ligand>
</feature>
<dbReference type="PANTHER" id="PTHR43159:SF2">
    <property type="entry name" value="ENOYL-[ACYL-CARRIER-PROTEIN] REDUCTASE [NADH], CHLOROPLASTIC"/>
    <property type="match status" value="1"/>
</dbReference>
<organism evidence="12 13">
    <name type="scientific">Sulfobacillus thermosulfidooxidans (strain DSM 9293 / VKM B-1269 / AT-1)</name>
    <dbReference type="NCBI Taxonomy" id="929705"/>
    <lineage>
        <taxon>Bacteria</taxon>
        <taxon>Bacillati</taxon>
        <taxon>Bacillota</taxon>
        <taxon>Clostridia</taxon>
        <taxon>Eubacteriales</taxon>
        <taxon>Clostridiales Family XVII. Incertae Sedis</taxon>
        <taxon>Sulfobacillus</taxon>
    </lineage>
</organism>
<dbReference type="Gene3D" id="3.40.50.720">
    <property type="entry name" value="NAD(P)-binding Rossmann-like Domain"/>
    <property type="match status" value="1"/>
</dbReference>
<evidence type="ECO:0000256" key="9">
    <source>
        <dbReference type="PIRSR" id="PIRSR000094-1"/>
    </source>
</evidence>
<comment type="pathway">
    <text evidence="1">Lipid metabolism.</text>
</comment>
<dbReference type="OrthoDB" id="9803628at2"/>
<feature type="binding site" evidence="11">
    <location>
        <position position="40"/>
    </location>
    <ligand>
        <name>NAD(+)</name>
        <dbReference type="ChEBI" id="CHEBI:57540"/>
    </ligand>
</feature>
<keyword evidence="3 8" id="KW-0444">Lipid biosynthesis</keyword>
<evidence type="ECO:0000313" key="13">
    <source>
        <dbReference type="Proteomes" id="UP000192660"/>
    </source>
</evidence>
<evidence type="ECO:0000256" key="2">
    <source>
        <dbReference type="ARBA" id="ARBA00009233"/>
    </source>
</evidence>
<proteinExistence type="inferred from homology"/>
<evidence type="ECO:0000256" key="10">
    <source>
        <dbReference type="PIRSR" id="PIRSR000094-2"/>
    </source>
</evidence>
<dbReference type="RefSeq" id="WP_028962378.1">
    <property type="nucleotide sequence ID" value="NZ_FWWY01000001.1"/>
</dbReference>
<feature type="binding site" evidence="11">
    <location>
        <begin position="65"/>
        <end position="66"/>
    </location>
    <ligand>
        <name>NAD(+)</name>
        <dbReference type="ChEBI" id="CHEBI:57540"/>
    </ligand>
</feature>
<dbReference type="EC" id="1.3.1.9" evidence="8"/>
<feature type="binding site" evidence="11">
    <location>
        <position position="13"/>
    </location>
    <ligand>
        <name>NAD(+)</name>
        <dbReference type="ChEBI" id="CHEBI:57540"/>
    </ligand>
</feature>
<keyword evidence="7 8" id="KW-0275">Fatty acid biosynthesis</keyword>
<name>A0A1W1W5T4_SULTA</name>
<keyword evidence="5 8" id="KW-0560">Oxidoreductase</keyword>
<reference evidence="13" key="1">
    <citation type="submission" date="2017-04" db="EMBL/GenBank/DDBJ databases">
        <authorList>
            <person name="Varghese N."/>
            <person name="Submissions S."/>
        </authorList>
    </citation>
    <scope>NUCLEOTIDE SEQUENCE [LARGE SCALE GENOMIC DNA]</scope>
    <source>
        <strain evidence="13">DSM 9293</strain>
    </source>
</reference>
<feature type="binding site" evidence="11">
    <location>
        <begin position="19"/>
        <end position="20"/>
    </location>
    <ligand>
        <name>NAD(+)</name>
        <dbReference type="ChEBI" id="CHEBI:57540"/>
    </ligand>
</feature>
<dbReference type="GO" id="GO:0004318">
    <property type="term" value="F:enoyl-[acyl-carrier-protein] reductase (NADH) activity"/>
    <property type="evidence" value="ECO:0007669"/>
    <property type="project" value="UniProtKB-EC"/>
</dbReference>
<feature type="binding site" evidence="11">
    <location>
        <position position="166"/>
    </location>
    <ligand>
        <name>NAD(+)</name>
        <dbReference type="ChEBI" id="CHEBI:57540"/>
    </ligand>
</feature>
<dbReference type="Proteomes" id="UP000192660">
    <property type="component" value="Unassembled WGS sequence"/>
</dbReference>
<dbReference type="STRING" id="28034.BFX07_07995"/>
<dbReference type="GO" id="GO:0006633">
    <property type="term" value="P:fatty acid biosynthetic process"/>
    <property type="evidence" value="ECO:0007669"/>
    <property type="project" value="UniProtKB-KW"/>
</dbReference>
<comment type="similarity">
    <text evidence="2 8">Belongs to the short-chain dehydrogenases/reductases (SDR) family. FabI subfamily.</text>
</comment>
<comment type="catalytic activity">
    <reaction evidence="8">
        <text>a 2,3-saturated acyl-[ACP] + NAD(+) = a (2E)-enoyl-[ACP] + NADH + H(+)</text>
        <dbReference type="Rhea" id="RHEA:10240"/>
        <dbReference type="Rhea" id="RHEA-COMP:9925"/>
        <dbReference type="Rhea" id="RHEA-COMP:9926"/>
        <dbReference type="ChEBI" id="CHEBI:15378"/>
        <dbReference type="ChEBI" id="CHEBI:57540"/>
        <dbReference type="ChEBI" id="CHEBI:57945"/>
        <dbReference type="ChEBI" id="CHEBI:78784"/>
        <dbReference type="ChEBI" id="CHEBI:78785"/>
        <dbReference type="EC" id="1.3.1.9"/>
    </reaction>
</comment>
<dbReference type="Gene3D" id="1.10.8.400">
    <property type="entry name" value="Enoyl acyl carrier protein reductase"/>
    <property type="match status" value="1"/>
</dbReference>
<keyword evidence="6" id="KW-0443">Lipid metabolism</keyword>
<evidence type="ECO:0000256" key="3">
    <source>
        <dbReference type="ARBA" id="ARBA00022516"/>
    </source>
</evidence>
<evidence type="ECO:0000256" key="7">
    <source>
        <dbReference type="ARBA" id="ARBA00023160"/>
    </source>
</evidence>